<evidence type="ECO:0000256" key="2">
    <source>
        <dbReference type="ARBA" id="ARBA00034617"/>
    </source>
</evidence>
<dbReference type="Proteomes" id="UP001213000">
    <property type="component" value="Unassembled WGS sequence"/>
</dbReference>
<evidence type="ECO:0000313" key="5">
    <source>
        <dbReference type="EMBL" id="KAJ3565532.1"/>
    </source>
</evidence>
<accession>A0AAD5VUF5</accession>
<organism evidence="5 6">
    <name type="scientific">Leucocoprinus birnbaumii</name>
    <dbReference type="NCBI Taxonomy" id="56174"/>
    <lineage>
        <taxon>Eukaryota</taxon>
        <taxon>Fungi</taxon>
        <taxon>Dikarya</taxon>
        <taxon>Basidiomycota</taxon>
        <taxon>Agaricomycotina</taxon>
        <taxon>Agaricomycetes</taxon>
        <taxon>Agaricomycetidae</taxon>
        <taxon>Agaricales</taxon>
        <taxon>Agaricineae</taxon>
        <taxon>Agaricaceae</taxon>
        <taxon>Leucocoprinus</taxon>
    </lineage>
</organism>
<dbReference type="InterPro" id="IPR027417">
    <property type="entry name" value="P-loop_NTPase"/>
</dbReference>
<evidence type="ECO:0000256" key="3">
    <source>
        <dbReference type="ARBA" id="ARBA00034808"/>
    </source>
</evidence>
<dbReference type="EMBL" id="JANIEX010000563">
    <property type="protein sequence ID" value="KAJ3565532.1"/>
    <property type="molecule type" value="Genomic_DNA"/>
</dbReference>
<name>A0AAD5VUF5_9AGAR</name>
<dbReference type="GO" id="GO:0005737">
    <property type="term" value="C:cytoplasm"/>
    <property type="evidence" value="ECO:0007669"/>
    <property type="project" value="TreeGrafter"/>
</dbReference>
<dbReference type="GO" id="GO:0043138">
    <property type="term" value="F:3'-5' DNA helicase activity"/>
    <property type="evidence" value="ECO:0007669"/>
    <property type="project" value="UniProtKB-EC"/>
</dbReference>
<evidence type="ECO:0000313" key="6">
    <source>
        <dbReference type="Proteomes" id="UP001213000"/>
    </source>
</evidence>
<dbReference type="SMART" id="SM00490">
    <property type="entry name" value="HELICc"/>
    <property type="match status" value="1"/>
</dbReference>
<dbReference type="SUPFAM" id="SSF52540">
    <property type="entry name" value="P-loop containing nucleoside triphosphate hydrolases"/>
    <property type="match status" value="1"/>
</dbReference>
<dbReference type="GO" id="GO:0009378">
    <property type="term" value="F:four-way junction helicase activity"/>
    <property type="evidence" value="ECO:0007669"/>
    <property type="project" value="TreeGrafter"/>
</dbReference>
<dbReference type="InterPro" id="IPR001650">
    <property type="entry name" value="Helicase_C-like"/>
</dbReference>
<dbReference type="EC" id="5.6.2.4" evidence="3"/>
<dbReference type="GO" id="GO:0005694">
    <property type="term" value="C:chromosome"/>
    <property type="evidence" value="ECO:0007669"/>
    <property type="project" value="TreeGrafter"/>
</dbReference>
<proteinExistence type="inferred from homology"/>
<sequence>MPKRVLTDVKNKLQMQNTINTIIQCSNERKNIQLIVEEMKYPANSFLDLRRILNLGAGKPKKFMVFVNKRREAELIVEELWKDLEKSSREKVAWFHSGMSTEFQEDYIRILRDGEVYGLVCTDAAGMGLDLPDIELVIQWQKVKSLSTLMQRFGRAAHTEGSIMPSKRSEPLPPSFIIRPAYQTLDGIVPPPAQRMSQPVLALAPFAEPPSEIDLVEGYSENCWDIDPAPVQKYHDIKRMDVFQIPFKENEDEDDEEWDMELLMKNLRGMTSQLLLGDGESGIGPGERPLGVSKPKEVRELEAKRTLSAREQKEEYVRMWISCDVDLYFKELEDVAARVRELLARFEDVEINRVRERVDRGDVDEILEYGVRLIKWKKGSL</sequence>
<reference evidence="5" key="1">
    <citation type="submission" date="2022-07" db="EMBL/GenBank/DDBJ databases">
        <title>Genome Sequence of Leucocoprinus birnbaumii.</title>
        <authorList>
            <person name="Buettner E."/>
        </authorList>
    </citation>
    <scope>NUCLEOTIDE SEQUENCE</scope>
    <source>
        <strain evidence="5">VT141</strain>
    </source>
</reference>
<dbReference type="GO" id="GO:0000724">
    <property type="term" value="P:double-strand break repair via homologous recombination"/>
    <property type="evidence" value="ECO:0007669"/>
    <property type="project" value="TreeGrafter"/>
</dbReference>
<dbReference type="PANTHER" id="PTHR13710">
    <property type="entry name" value="DNA HELICASE RECQ FAMILY MEMBER"/>
    <property type="match status" value="1"/>
</dbReference>
<comment type="similarity">
    <text evidence="1">Belongs to the helicase family. RecQ subfamily.</text>
</comment>
<keyword evidence="6" id="KW-1185">Reference proteome</keyword>
<dbReference type="AlphaFoldDB" id="A0AAD5VUF5"/>
<evidence type="ECO:0000256" key="1">
    <source>
        <dbReference type="ARBA" id="ARBA00005446"/>
    </source>
</evidence>
<dbReference type="PANTHER" id="PTHR13710:SF154">
    <property type="entry name" value="RECQ HELICASE, PUTATIVE (AFU_ORTHOLOGUE AFUA_6G14720)-RELATED"/>
    <property type="match status" value="1"/>
</dbReference>
<gene>
    <name evidence="5" type="ORF">NP233_g7574</name>
</gene>
<comment type="caution">
    <text evidence="5">The sequence shown here is derived from an EMBL/GenBank/DDBJ whole genome shotgun (WGS) entry which is preliminary data.</text>
</comment>
<dbReference type="Pfam" id="PF00271">
    <property type="entry name" value="Helicase_C"/>
    <property type="match status" value="1"/>
</dbReference>
<dbReference type="PROSITE" id="PS51194">
    <property type="entry name" value="HELICASE_CTER"/>
    <property type="match status" value="1"/>
</dbReference>
<comment type="catalytic activity">
    <reaction evidence="2">
        <text>Couples ATP hydrolysis with the unwinding of duplex DNA by translocating in the 3'-5' direction.</text>
        <dbReference type="EC" id="5.6.2.4"/>
    </reaction>
</comment>
<dbReference type="Gene3D" id="3.40.50.300">
    <property type="entry name" value="P-loop containing nucleotide triphosphate hydrolases"/>
    <property type="match status" value="1"/>
</dbReference>
<feature type="domain" description="Helicase C-terminal" evidence="4">
    <location>
        <begin position="48"/>
        <end position="204"/>
    </location>
</feature>
<protein>
    <recommendedName>
        <fullName evidence="3">DNA 3'-5' helicase</fullName>
        <ecNumber evidence="3">5.6.2.4</ecNumber>
    </recommendedName>
</protein>
<evidence type="ECO:0000259" key="4">
    <source>
        <dbReference type="PROSITE" id="PS51194"/>
    </source>
</evidence>